<dbReference type="PANTHER" id="PTHR42951:SF14">
    <property type="entry name" value="METALLO-BETA-LACTAMASE SUPERFAMILY PROTEIN"/>
    <property type="match status" value="1"/>
</dbReference>
<comment type="caution">
    <text evidence="3">The sequence shown here is derived from an EMBL/GenBank/DDBJ whole genome shotgun (WGS) entry which is preliminary data.</text>
</comment>
<dbReference type="InterPro" id="IPR001279">
    <property type="entry name" value="Metallo-B-lactamas"/>
</dbReference>
<protein>
    <submittedName>
        <fullName evidence="3">MBL fold metallo-hydrolase</fullName>
    </submittedName>
</protein>
<dbReference type="Pfam" id="PF00753">
    <property type="entry name" value="Lactamase_B"/>
    <property type="match status" value="1"/>
</dbReference>
<dbReference type="Proteomes" id="UP000622687">
    <property type="component" value="Unassembled WGS sequence"/>
</dbReference>
<dbReference type="PANTHER" id="PTHR42951">
    <property type="entry name" value="METALLO-BETA-LACTAMASE DOMAIN-CONTAINING"/>
    <property type="match status" value="1"/>
</dbReference>
<gene>
    <name evidence="3" type="ORF">I6U51_08705</name>
</gene>
<evidence type="ECO:0000256" key="1">
    <source>
        <dbReference type="SAM" id="Coils"/>
    </source>
</evidence>
<dbReference type="InterPro" id="IPR050855">
    <property type="entry name" value="NDM-1-like"/>
</dbReference>
<dbReference type="RefSeq" id="WP_211142286.1">
    <property type="nucleotide sequence ID" value="NZ_JAEEGB010000008.1"/>
</dbReference>
<accession>A0A934HT39</accession>
<feature type="coiled-coil region" evidence="1">
    <location>
        <begin position="211"/>
        <end position="238"/>
    </location>
</feature>
<evidence type="ECO:0000313" key="4">
    <source>
        <dbReference type="Proteomes" id="UP000622687"/>
    </source>
</evidence>
<dbReference type="CDD" id="cd07743">
    <property type="entry name" value="metallo-hydrolase-like_MBL-fold"/>
    <property type="match status" value="1"/>
</dbReference>
<proteinExistence type="predicted"/>
<reference evidence="3" key="1">
    <citation type="submission" date="2020-12" db="EMBL/GenBank/DDBJ databases">
        <title>Clostridium thailandense sp. nov., a novel acetogenic bacterium isolated from peat land soil in Thailand.</title>
        <authorList>
            <person name="Chaikitkaew S."/>
            <person name="Birkeland N.K."/>
        </authorList>
    </citation>
    <scope>NUCLEOTIDE SEQUENCE</scope>
    <source>
        <strain evidence="3">DSM 17425</strain>
    </source>
</reference>
<dbReference type="Gene3D" id="3.60.15.10">
    <property type="entry name" value="Ribonuclease Z/Hydroxyacylglutathione hydrolase-like"/>
    <property type="match status" value="1"/>
</dbReference>
<dbReference type="EMBL" id="JAEEGB010000008">
    <property type="protein sequence ID" value="MBI6872793.1"/>
    <property type="molecule type" value="Genomic_DNA"/>
</dbReference>
<evidence type="ECO:0000259" key="2">
    <source>
        <dbReference type="SMART" id="SM00849"/>
    </source>
</evidence>
<evidence type="ECO:0000313" key="3">
    <source>
        <dbReference type="EMBL" id="MBI6872793.1"/>
    </source>
</evidence>
<keyword evidence="1" id="KW-0175">Coiled coil</keyword>
<dbReference type="SMART" id="SM00849">
    <property type="entry name" value="Lactamase_B"/>
    <property type="match status" value="1"/>
</dbReference>
<organism evidence="3 4">
    <name type="scientific">Clostridium aciditolerans</name>
    <dbReference type="NCBI Taxonomy" id="339861"/>
    <lineage>
        <taxon>Bacteria</taxon>
        <taxon>Bacillati</taxon>
        <taxon>Bacillota</taxon>
        <taxon>Clostridia</taxon>
        <taxon>Eubacteriales</taxon>
        <taxon>Clostridiaceae</taxon>
        <taxon>Clostridium</taxon>
    </lineage>
</organism>
<dbReference type="SUPFAM" id="SSF56281">
    <property type="entry name" value="Metallo-hydrolase/oxidoreductase"/>
    <property type="match status" value="1"/>
</dbReference>
<name>A0A934HT39_9CLOT</name>
<dbReference type="AlphaFoldDB" id="A0A934HT39"/>
<feature type="domain" description="Metallo-beta-lactamase" evidence="2">
    <location>
        <begin position="16"/>
        <end position="204"/>
    </location>
</feature>
<dbReference type="InterPro" id="IPR036866">
    <property type="entry name" value="RibonucZ/Hydroxyglut_hydro"/>
</dbReference>
<sequence>MTLTKIKGNTYYINSVTNSGIFAFKNKNCLIIDTGSNNSDAKKIEEILIENNLHPKYIINTHNHLDHNGGNTYFQKSYPGCLVYTSLKEKLFMENPEIQASILFSSTPIKGIDKSNKPLHVDFVLDYGVNKINDEKFEIVPLKGHSIEQIGIITPEKVCFLGDSIFSSEILEKYSFPYLYDIEESIDTLNRIKTIDADYFVISHANEILNRDKIEKLVDKNLENIESYKNQILDLLDQPLTREDILENLSVLNDLSLNFYQYHLNFGGVSAFISYLFSKGLIQYSIEDGKLYYFKKPE</sequence>
<keyword evidence="4" id="KW-1185">Reference proteome</keyword>